<keyword evidence="2" id="KW-1185">Reference proteome</keyword>
<dbReference type="Gene3D" id="3.40.1410.10">
    <property type="entry name" value="Chorismate lyase-like"/>
    <property type="match status" value="1"/>
</dbReference>
<reference evidence="1 2" key="1">
    <citation type="submission" date="2016-03" db="EMBL/GenBank/DDBJ databases">
        <title>Acetic acid bacteria sequencing.</title>
        <authorList>
            <person name="Brandt J."/>
            <person name="Jakob F."/>
            <person name="Vogel R.F."/>
        </authorList>
    </citation>
    <scope>NUCLEOTIDE SEQUENCE [LARGE SCALE GENOMIC DNA]</scope>
    <source>
        <strain evidence="1 2">TMW2.1153</strain>
    </source>
</reference>
<dbReference type="AlphaFoldDB" id="A0A1U9KEG8"/>
<dbReference type="RefSeq" id="WP_077812243.1">
    <property type="nucleotide sequence ID" value="NZ_CP014692.1"/>
</dbReference>
<proteinExistence type="predicted"/>
<gene>
    <name evidence="1" type="ORF">A0U92_04790</name>
</gene>
<dbReference type="OrthoDB" id="7862147at2"/>
<dbReference type="KEGG" id="aace:A0U92_04790"/>
<name>A0A1U9KEG8_ACEAC</name>
<dbReference type="SUPFAM" id="SSF64288">
    <property type="entry name" value="Chorismate lyase-like"/>
    <property type="match status" value="1"/>
</dbReference>
<organism evidence="1 2">
    <name type="scientific">Acetobacter aceti</name>
    <dbReference type="NCBI Taxonomy" id="435"/>
    <lineage>
        <taxon>Bacteria</taxon>
        <taxon>Pseudomonadati</taxon>
        <taxon>Pseudomonadota</taxon>
        <taxon>Alphaproteobacteria</taxon>
        <taxon>Acetobacterales</taxon>
        <taxon>Acetobacteraceae</taxon>
        <taxon>Acetobacter</taxon>
        <taxon>Acetobacter subgen. Acetobacter</taxon>
    </lineage>
</organism>
<dbReference type="InterPro" id="IPR028978">
    <property type="entry name" value="Chorismate_lyase_/UTRA_dom_sf"/>
</dbReference>
<sequence>MTESVLDRIALLDAVLLNASSATIALENWCERHGVGAPPFRLRVHVEQKDNPSLPAIATGIFDATEALRYRHVTMFCGELAVAHAGNWYSPSRLTPEMTFRLDTTTVPFGRVVGPFSISRDTLETIRLWNEERLPPPSAAVIRHTAIVKRADCQPVSVVEETFTGVLLDF</sequence>
<dbReference type="EMBL" id="CP014692">
    <property type="protein sequence ID" value="AQS84201.1"/>
    <property type="molecule type" value="Genomic_DNA"/>
</dbReference>
<accession>A0A1U9KEG8</accession>
<evidence type="ECO:0000313" key="2">
    <source>
        <dbReference type="Proteomes" id="UP000188937"/>
    </source>
</evidence>
<evidence type="ECO:0000313" key="1">
    <source>
        <dbReference type="EMBL" id="AQS84201.1"/>
    </source>
</evidence>
<dbReference type="Proteomes" id="UP000188937">
    <property type="component" value="Chromosome"/>
</dbReference>
<evidence type="ECO:0008006" key="3">
    <source>
        <dbReference type="Google" id="ProtNLM"/>
    </source>
</evidence>
<protein>
    <recommendedName>
        <fullName evidence="3">Chorismate lyase</fullName>
    </recommendedName>
</protein>